<feature type="compositionally biased region" description="Basic and acidic residues" evidence="1">
    <location>
        <begin position="642"/>
        <end position="663"/>
    </location>
</feature>
<evidence type="ECO:0000313" key="3">
    <source>
        <dbReference type="EMBL" id="CAE0431799.1"/>
    </source>
</evidence>
<dbReference type="AlphaFoldDB" id="A0A6S8B671"/>
<proteinExistence type="predicted"/>
<evidence type="ECO:0000313" key="5">
    <source>
        <dbReference type="EMBL" id="CAE0431801.1"/>
    </source>
</evidence>
<gene>
    <name evidence="3" type="ORF">ASTO00021_LOCUS2137</name>
    <name evidence="4" type="ORF">ASTO00021_LOCUS2138</name>
    <name evidence="5" type="ORF">ASTO00021_LOCUS2139</name>
</gene>
<sequence length="772" mass="84679">MQTFFGSLDHDLYHVDLVAGYLYQFNIDTPVQLKLSRANSEAVLLRDASEPTKDLLSSVDAWVIRDFEKGITEFSFTPEITGKYYFEVSRAFPFSVPGLFGEYVSPDTRYGVRVIDDDFPAGISTTEELTAFNGTISGRVNSPGDRDWFAIELVANETLNVVLESENSLKTSVHIRDSNGNLLQGDDAWLSFSSAAGAYQLRGSVFAVMSGSTCTGFIPCFDGPLSGISTSSAFAILSEEIGTMHSQWTQLISLHNAYYIDIVIMWSFRDNKTLRGRFESAIVTGENVTWQIHNLNTGEVLLHEGIWRFASGIAPEDVCSSGILSKGGAAFGTSNSTVDGSQKLPDDFYGHGTFSATTLKDCGKYYSNGIQDISSFVVSRLALNAPEVLVVPRKQHTEFLPENTGLYFIDVGGHGFSTGKYCLDVTGESSSMNMSACLILSPNSPADDPDVSPKGGAPDSKLRKSQIINISVGVLFFAIIAVTIAYFVVANRSNQKSKSDKIPVEHHYSKRGRGALMPSKKEAAGDDQDHSISNDYDNFDLNSEEIKIDLDVEDNKKILAKKRMRFDVFKKRRKFSQEINSLGEQAEDKNLEEDRRDDDQYLPDNLFKNGLVPDAAQADFSEGKQFKRGPHEPDEPFPGGSDDAKFINKEESWNGEQMKRGPHEPFSGSDDVKDDSTASHPDDQIDEPTEGVDVANSPVENVDTVKKTSSGDTDAQGNMEAPTETNGDKKTPRGKSRTASFRRRTKGTDVVVNRSDTADDNQSGGSSSSLDV</sequence>
<feature type="compositionally biased region" description="Basic and acidic residues" evidence="1">
    <location>
        <begin position="621"/>
        <end position="634"/>
    </location>
</feature>
<dbReference type="EMBL" id="HBIN01003123">
    <property type="protein sequence ID" value="CAE0431801.1"/>
    <property type="molecule type" value="Transcribed_RNA"/>
</dbReference>
<reference evidence="5" key="1">
    <citation type="submission" date="2021-01" db="EMBL/GenBank/DDBJ databases">
        <authorList>
            <person name="Corre E."/>
            <person name="Pelletier E."/>
            <person name="Niang G."/>
            <person name="Scheremetjew M."/>
            <person name="Finn R."/>
            <person name="Kale V."/>
            <person name="Holt S."/>
            <person name="Cochrane G."/>
            <person name="Meng A."/>
            <person name="Brown T."/>
            <person name="Cohen L."/>
        </authorList>
    </citation>
    <scope>NUCLEOTIDE SEQUENCE</scope>
    <source>
        <strain evidence="5">GSBS06</strain>
    </source>
</reference>
<feature type="compositionally biased region" description="Polar residues" evidence="1">
    <location>
        <begin position="707"/>
        <end position="716"/>
    </location>
</feature>
<feature type="transmembrane region" description="Helical" evidence="2">
    <location>
        <begin position="467"/>
        <end position="489"/>
    </location>
</feature>
<dbReference type="EMBL" id="HBIN01003122">
    <property type="protein sequence ID" value="CAE0431800.1"/>
    <property type="molecule type" value="Transcribed_RNA"/>
</dbReference>
<evidence type="ECO:0000256" key="2">
    <source>
        <dbReference type="SAM" id="Phobius"/>
    </source>
</evidence>
<evidence type="ECO:0000313" key="4">
    <source>
        <dbReference type="EMBL" id="CAE0431800.1"/>
    </source>
</evidence>
<feature type="region of interest" description="Disordered" evidence="1">
    <location>
        <begin position="498"/>
        <end position="536"/>
    </location>
</feature>
<keyword evidence="2" id="KW-1133">Transmembrane helix</keyword>
<evidence type="ECO:0008006" key="6">
    <source>
        <dbReference type="Google" id="ProtNLM"/>
    </source>
</evidence>
<accession>A0A6S8B671</accession>
<feature type="compositionally biased region" description="Basic and acidic residues" evidence="1">
    <location>
        <begin position="670"/>
        <end position="683"/>
    </location>
</feature>
<keyword evidence="2" id="KW-0472">Membrane</keyword>
<organism evidence="5">
    <name type="scientific">Aplanochytrium stocchinoi</name>
    <dbReference type="NCBI Taxonomy" id="215587"/>
    <lineage>
        <taxon>Eukaryota</taxon>
        <taxon>Sar</taxon>
        <taxon>Stramenopiles</taxon>
        <taxon>Bigyra</taxon>
        <taxon>Labyrinthulomycetes</taxon>
        <taxon>Thraustochytrida</taxon>
        <taxon>Thraustochytriidae</taxon>
        <taxon>Aplanochytrium</taxon>
    </lineage>
</organism>
<feature type="compositionally biased region" description="Basic residues" evidence="1">
    <location>
        <begin position="732"/>
        <end position="745"/>
    </location>
</feature>
<feature type="region of interest" description="Disordered" evidence="1">
    <location>
        <begin position="580"/>
        <end position="772"/>
    </location>
</feature>
<feature type="compositionally biased region" description="Basic and acidic residues" evidence="1">
    <location>
        <begin position="519"/>
        <end position="532"/>
    </location>
</feature>
<feature type="compositionally biased region" description="Basic and acidic residues" evidence="1">
    <location>
        <begin position="586"/>
        <end position="599"/>
    </location>
</feature>
<dbReference type="EMBL" id="HBIN01003121">
    <property type="protein sequence ID" value="CAE0431799.1"/>
    <property type="molecule type" value="Transcribed_RNA"/>
</dbReference>
<dbReference type="Gene3D" id="2.60.120.380">
    <property type="match status" value="1"/>
</dbReference>
<feature type="compositionally biased region" description="Basic and acidic residues" evidence="1">
    <location>
        <begin position="498"/>
        <end position="507"/>
    </location>
</feature>
<evidence type="ECO:0000256" key="1">
    <source>
        <dbReference type="SAM" id="MobiDB-lite"/>
    </source>
</evidence>
<feature type="compositionally biased region" description="Polar residues" evidence="1">
    <location>
        <begin position="760"/>
        <end position="772"/>
    </location>
</feature>
<keyword evidence="2" id="KW-0812">Transmembrane</keyword>
<name>A0A6S8B671_9STRA</name>
<protein>
    <recommendedName>
        <fullName evidence="6">Peptidase C-terminal archaeal/bacterial domain-containing protein</fullName>
    </recommendedName>
</protein>